<dbReference type="KEGG" id="tog:HNI00_18940"/>
<dbReference type="AlphaFoldDB" id="A0AA96YK52"/>
<proteinExistence type="predicted"/>
<dbReference type="RefSeq" id="WP_316788466.1">
    <property type="nucleotide sequence ID" value="NZ_CP053540.1"/>
</dbReference>
<reference evidence="3" key="1">
    <citation type="submission" date="2020-05" db="EMBL/GenBank/DDBJ databases">
        <authorList>
            <person name="Zhu T."/>
            <person name="Keshari N."/>
            <person name="Lu X."/>
        </authorList>
    </citation>
    <scope>NUCLEOTIDE SEQUENCE</scope>
    <source>
        <strain evidence="3">NK1-22</strain>
    </source>
</reference>
<dbReference type="EMBL" id="CP053540">
    <property type="protein sequence ID" value="WOB41737.1"/>
    <property type="molecule type" value="Genomic_DNA"/>
</dbReference>
<feature type="chain" id="PRO_5041721316" description="Lipoprotein" evidence="2">
    <location>
        <begin position="25"/>
        <end position="270"/>
    </location>
</feature>
<evidence type="ECO:0008006" key="4">
    <source>
        <dbReference type="Google" id="ProtNLM"/>
    </source>
</evidence>
<evidence type="ECO:0000313" key="3">
    <source>
        <dbReference type="EMBL" id="WOB41737.1"/>
    </source>
</evidence>
<feature type="region of interest" description="Disordered" evidence="1">
    <location>
        <begin position="28"/>
        <end position="55"/>
    </location>
</feature>
<dbReference type="PROSITE" id="PS51257">
    <property type="entry name" value="PROKAR_LIPOPROTEIN"/>
    <property type="match status" value="1"/>
</dbReference>
<evidence type="ECO:0000256" key="1">
    <source>
        <dbReference type="SAM" id="MobiDB-lite"/>
    </source>
</evidence>
<accession>A0AA96YK52</accession>
<feature type="signal peptide" evidence="2">
    <location>
        <begin position="1"/>
        <end position="24"/>
    </location>
</feature>
<keyword evidence="2" id="KW-0732">Signal</keyword>
<evidence type="ECO:0000256" key="2">
    <source>
        <dbReference type="SAM" id="SignalP"/>
    </source>
</evidence>
<gene>
    <name evidence="3" type="ORF">HNI00_18940</name>
</gene>
<protein>
    <recommendedName>
        <fullName evidence="4">Lipoprotein</fullName>
    </recommendedName>
</protein>
<organism evidence="3">
    <name type="scientific">Thermoleptolyngbya oregonensis NK1-22</name>
    <dbReference type="NCBI Taxonomy" id="2547457"/>
    <lineage>
        <taxon>Bacteria</taxon>
        <taxon>Bacillati</taxon>
        <taxon>Cyanobacteriota</taxon>
        <taxon>Cyanophyceae</taxon>
        <taxon>Oculatellales</taxon>
        <taxon>Oculatellaceae</taxon>
        <taxon>Thermoleptolyngbya</taxon>
    </lineage>
</organism>
<name>A0AA96YK52_9CYAN</name>
<sequence length="270" mass="28966">MNHRRMGWARLTVLGTILGAIALASCRDPRTSDGTPPPATPATPAAPASPDVPISRQPVTCNTTNYFAEVLWENNQPLMSFLQKPNLNNLSRAPGVTVTSNPDGSTTYGYQGEAIFYARVFPDGTCFVQSLTSSGQLLVEESGRIAEFTPAPPPPAPTPVPPVTVAPEEPNQDNLSMTCNGTVQDRVDFTAFYTREAGFSRVEFRPRTSTNVLTSSLSYVGKNAAGESIWKGNVAQMADTTLVHLSPFPAKPGDQVSVSYDGQWGRATCQ</sequence>